<evidence type="ECO:0000256" key="4">
    <source>
        <dbReference type="ARBA" id="ARBA00022723"/>
    </source>
</evidence>
<keyword evidence="5 6" id="KW-0378">Hydrolase</keyword>
<dbReference type="OrthoDB" id="9802055at2"/>
<feature type="binding site" evidence="6">
    <location>
        <position position="111"/>
    </location>
    <ligand>
        <name>a divalent metal cation</name>
        <dbReference type="ChEBI" id="CHEBI:60240"/>
        <label>1</label>
    </ligand>
</feature>
<dbReference type="PANTHER" id="PTHR43330:SF27">
    <property type="entry name" value="METHIONINE AMINOPEPTIDASE"/>
    <property type="match status" value="1"/>
</dbReference>
<name>A0A1I5LHR3_9PSEU</name>
<evidence type="ECO:0000256" key="1">
    <source>
        <dbReference type="ARBA" id="ARBA00002521"/>
    </source>
</evidence>
<feature type="binding site" evidence="6">
    <location>
        <position position="83"/>
    </location>
    <ligand>
        <name>substrate</name>
    </ligand>
</feature>
<dbReference type="EMBL" id="FOWW01000001">
    <property type="protein sequence ID" value="SFO96712.1"/>
    <property type="molecule type" value="Genomic_DNA"/>
</dbReference>
<keyword evidence="3 6" id="KW-0645">Protease</keyword>
<feature type="binding site" evidence="6">
    <location>
        <position position="100"/>
    </location>
    <ligand>
        <name>a divalent metal cation</name>
        <dbReference type="ChEBI" id="CHEBI:60240"/>
        <label>1</label>
    </ligand>
</feature>
<proteinExistence type="inferred from homology"/>
<comment type="subunit">
    <text evidence="6">Monomer.</text>
</comment>
<sequence length="255" mass="26094">MIELKTEPELAAMRVAGRVVATALREVRAAAAVGVSLRELDEVAAGVLRDAGAKSSFLHYHPRFAPTPFPAVLCTSVNDAVVHGIPTGYRLRNGDLLGIDFGAEVDGWHGDAAVSFVVGEADPADLALIETTERALAAGIAAARPGGRMGDIGHAIGAVARPAGYGLVAHHGGHGVGRAMHEPPGVPNEGRPGRGHRLRPGLVLAIEPMLVAGGGDGYRFGADGWTVHTADGSRAAHAEHTVAITADGPVVLTAP</sequence>
<evidence type="ECO:0000256" key="6">
    <source>
        <dbReference type="HAMAP-Rule" id="MF_01974"/>
    </source>
</evidence>
<dbReference type="EC" id="3.4.11.18" evidence="6 7"/>
<feature type="binding site" evidence="6">
    <location>
        <position position="207"/>
    </location>
    <ligand>
        <name>a divalent metal cation</name>
        <dbReference type="ChEBI" id="CHEBI:60240"/>
        <label>2</label>
        <note>catalytic</note>
    </ligand>
</feature>
<evidence type="ECO:0000256" key="7">
    <source>
        <dbReference type="RuleBase" id="RU003653"/>
    </source>
</evidence>
<dbReference type="GO" id="GO:0070006">
    <property type="term" value="F:metalloaminopeptidase activity"/>
    <property type="evidence" value="ECO:0007669"/>
    <property type="project" value="UniProtKB-UniRule"/>
</dbReference>
<feature type="domain" description="Peptidase M24" evidence="8">
    <location>
        <begin position="12"/>
        <end position="246"/>
    </location>
</feature>
<evidence type="ECO:0000256" key="2">
    <source>
        <dbReference type="ARBA" id="ARBA00022438"/>
    </source>
</evidence>
<dbReference type="HAMAP" id="MF_01974">
    <property type="entry name" value="MetAP_1"/>
    <property type="match status" value="1"/>
</dbReference>
<dbReference type="GO" id="GO:0006508">
    <property type="term" value="P:proteolysis"/>
    <property type="evidence" value="ECO:0007669"/>
    <property type="project" value="UniProtKB-KW"/>
</dbReference>
<comment type="cofactor">
    <cofactor evidence="6">
        <name>Co(2+)</name>
        <dbReference type="ChEBI" id="CHEBI:48828"/>
    </cofactor>
    <cofactor evidence="6">
        <name>Zn(2+)</name>
        <dbReference type="ChEBI" id="CHEBI:29105"/>
    </cofactor>
    <cofactor evidence="6">
        <name>Mn(2+)</name>
        <dbReference type="ChEBI" id="CHEBI:29035"/>
    </cofactor>
    <cofactor evidence="6">
        <name>Fe(2+)</name>
        <dbReference type="ChEBI" id="CHEBI:29033"/>
    </cofactor>
    <text evidence="6">Binds 2 divalent metal cations per subunit. Has a high-affinity and a low affinity metal-binding site. The true nature of the physiological cofactor is under debate. The enzyme is active with cobalt, zinc, manganese or divalent iron ions. Most likely, methionine aminopeptidases function as mononuclear Fe(2+)-metalloproteases under physiological conditions, and the catalytically relevant metal-binding site has been assigned to the histidine-containing high-affinity site.</text>
</comment>
<dbReference type="GO" id="GO:0005829">
    <property type="term" value="C:cytosol"/>
    <property type="evidence" value="ECO:0007669"/>
    <property type="project" value="TreeGrafter"/>
</dbReference>
<dbReference type="AlphaFoldDB" id="A0A1I5LHR3"/>
<dbReference type="InterPro" id="IPR002467">
    <property type="entry name" value="Pept_M24A_MAP1"/>
</dbReference>
<comment type="similarity">
    <text evidence="6">Belongs to the peptidase M24A family. Methionine aminopeptidase type 1 subfamily.</text>
</comment>
<feature type="binding site" evidence="6">
    <location>
        <position position="239"/>
    </location>
    <ligand>
        <name>a divalent metal cation</name>
        <dbReference type="ChEBI" id="CHEBI:60240"/>
        <label>1</label>
    </ligand>
</feature>
<dbReference type="NCBIfam" id="TIGR00500">
    <property type="entry name" value="met_pdase_I"/>
    <property type="match status" value="1"/>
</dbReference>
<dbReference type="CDD" id="cd01086">
    <property type="entry name" value="MetAP1"/>
    <property type="match status" value="1"/>
</dbReference>
<dbReference type="PRINTS" id="PR00599">
    <property type="entry name" value="MAPEPTIDASE"/>
</dbReference>
<dbReference type="PANTHER" id="PTHR43330">
    <property type="entry name" value="METHIONINE AMINOPEPTIDASE"/>
    <property type="match status" value="1"/>
</dbReference>
<dbReference type="Proteomes" id="UP000198727">
    <property type="component" value="Unassembled WGS sequence"/>
</dbReference>
<evidence type="ECO:0000313" key="10">
    <source>
        <dbReference type="Proteomes" id="UP000198727"/>
    </source>
</evidence>
<dbReference type="GO" id="GO:0046872">
    <property type="term" value="F:metal ion binding"/>
    <property type="evidence" value="ECO:0007669"/>
    <property type="project" value="UniProtKB-UniRule"/>
</dbReference>
<organism evidence="9 10">
    <name type="scientific">Amycolatopsis arida</name>
    <dbReference type="NCBI Taxonomy" id="587909"/>
    <lineage>
        <taxon>Bacteria</taxon>
        <taxon>Bacillati</taxon>
        <taxon>Actinomycetota</taxon>
        <taxon>Actinomycetes</taxon>
        <taxon>Pseudonocardiales</taxon>
        <taxon>Pseudonocardiaceae</taxon>
        <taxon>Amycolatopsis</taxon>
    </lineage>
</organism>
<protein>
    <recommendedName>
        <fullName evidence="6 7">Methionine aminopeptidase</fullName>
        <shortName evidence="6">MAP</shortName>
        <shortName evidence="6">MetAP</shortName>
        <ecNumber evidence="6 7">3.4.11.18</ecNumber>
    </recommendedName>
    <alternativeName>
        <fullName evidence="6">Peptidase M</fullName>
    </alternativeName>
</protein>
<comment type="function">
    <text evidence="1 6">Removes the N-terminal methionine from nascent proteins. The N-terminal methionine is often cleaved when the second residue in the primary sequence is small and uncharged (Met-Ala-, Cys, Gly, Pro, Ser, Thr, or Val). Requires deformylation of the N(alpha)-formylated initiator methionine before it can be hydrolyzed.</text>
</comment>
<keyword evidence="10" id="KW-1185">Reference proteome</keyword>
<dbReference type="InterPro" id="IPR001714">
    <property type="entry name" value="Pept_M24_MAP"/>
</dbReference>
<dbReference type="InterPro" id="IPR036005">
    <property type="entry name" value="Creatinase/aminopeptidase-like"/>
</dbReference>
<accession>A0A1I5LHR3</accession>
<evidence type="ECO:0000313" key="9">
    <source>
        <dbReference type="EMBL" id="SFO96712.1"/>
    </source>
</evidence>
<gene>
    <name evidence="6" type="primary">map</name>
    <name evidence="9" type="ORF">SAMN05421810_101546</name>
</gene>
<dbReference type="GO" id="GO:0004239">
    <property type="term" value="F:initiator methionyl aminopeptidase activity"/>
    <property type="evidence" value="ECO:0007669"/>
    <property type="project" value="UniProtKB-UniRule"/>
</dbReference>
<comment type="catalytic activity">
    <reaction evidence="6 7">
        <text>Release of N-terminal amino acids, preferentially methionine, from peptides and arylamides.</text>
        <dbReference type="EC" id="3.4.11.18"/>
    </reaction>
</comment>
<dbReference type="SUPFAM" id="SSF55920">
    <property type="entry name" value="Creatinase/aminopeptidase"/>
    <property type="match status" value="1"/>
</dbReference>
<keyword evidence="4 6" id="KW-0479">Metal-binding</keyword>
<dbReference type="InterPro" id="IPR000994">
    <property type="entry name" value="Pept_M24"/>
</dbReference>
<dbReference type="RefSeq" id="WP_092527359.1">
    <property type="nucleotide sequence ID" value="NZ_FOWW01000001.1"/>
</dbReference>
<reference evidence="10" key="1">
    <citation type="submission" date="2016-10" db="EMBL/GenBank/DDBJ databases">
        <authorList>
            <person name="Varghese N."/>
            <person name="Submissions S."/>
        </authorList>
    </citation>
    <scope>NUCLEOTIDE SEQUENCE [LARGE SCALE GENOMIC DNA]</scope>
    <source>
        <strain evidence="10">CGMCC 4.5579</strain>
    </source>
</reference>
<keyword evidence="2 6" id="KW-0031">Aminopeptidase</keyword>
<dbReference type="Gene3D" id="3.90.230.10">
    <property type="entry name" value="Creatinase/methionine aminopeptidase superfamily"/>
    <property type="match status" value="1"/>
</dbReference>
<evidence type="ECO:0000259" key="8">
    <source>
        <dbReference type="Pfam" id="PF00557"/>
    </source>
</evidence>
<dbReference type="STRING" id="587909.SAMN05421810_101546"/>
<feature type="binding site" evidence="6">
    <location>
        <position position="239"/>
    </location>
    <ligand>
        <name>a divalent metal cation</name>
        <dbReference type="ChEBI" id="CHEBI:60240"/>
        <label>2</label>
        <note>catalytic</note>
    </ligand>
</feature>
<feature type="binding site" evidence="6">
    <location>
        <position position="181"/>
    </location>
    <ligand>
        <name>substrate</name>
    </ligand>
</feature>
<dbReference type="Pfam" id="PF00557">
    <property type="entry name" value="Peptidase_M24"/>
    <property type="match status" value="1"/>
</dbReference>
<feature type="binding site" evidence="6">
    <location>
        <position position="111"/>
    </location>
    <ligand>
        <name>a divalent metal cation</name>
        <dbReference type="ChEBI" id="CHEBI:60240"/>
        <label>2</label>
        <note>catalytic</note>
    </ligand>
</feature>
<evidence type="ECO:0000256" key="5">
    <source>
        <dbReference type="ARBA" id="ARBA00022801"/>
    </source>
</evidence>
<evidence type="ECO:0000256" key="3">
    <source>
        <dbReference type="ARBA" id="ARBA00022670"/>
    </source>
</evidence>
<feature type="binding site" evidence="6">
    <location>
        <position position="174"/>
    </location>
    <ligand>
        <name>a divalent metal cation</name>
        <dbReference type="ChEBI" id="CHEBI:60240"/>
        <label>2</label>
        <note>catalytic</note>
    </ligand>
</feature>